<dbReference type="Pfam" id="PF07714">
    <property type="entry name" value="PK_Tyr_Ser-Thr"/>
    <property type="match status" value="1"/>
</dbReference>
<dbReference type="InterPro" id="IPR036397">
    <property type="entry name" value="RNaseH_sf"/>
</dbReference>
<keyword evidence="3" id="KW-1185">Reference proteome</keyword>
<accession>A0ABQ5GB78</accession>
<dbReference type="PROSITE" id="PS50011">
    <property type="entry name" value="PROTEIN_KINASE_DOM"/>
    <property type="match status" value="1"/>
</dbReference>
<evidence type="ECO:0000313" key="2">
    <source>
        <dbReference type="EMBL" id="GJT72745.1"/>
    </source>
</evidence>
<dbReference type="InterPro" id="IPR002156">
    <property type="entry name" value="RNaseH_domain"/>
</dbReference>
<reference evidence="2" key="1">
    <citation type="journal article" date="2022" name="Int. J. Mol. Sci.">
        <title>Draft Genome of Tanacetum Coccineum: Genomic Comparison of Closely Related Tanacetum-Family Plants.</title>
        <authorList>
            <person name="Yamashiro T."/>
            <person name="Shiraishi A."/>
            <person name="Nakayama K."/>
            <person name="Satake H."/>
        </authorList>
    </citation>
    <scope>NUCLEOTIDE SEQUENCE</scope>
</reference>
<reference evidence="2" key="2">
    <citation type="submission" date="2022-01" db="EMBL/GenBank/DDBJ databases">
        <authorList>
            <person name="Yamashiro T."/>
            <person name="Shiraishi A."/>
            <person name="Satake H."/>
            <person name="Nakayama K."/>
        </authorList>
    </citation>
    <scope>NUCLEOTIDE SEQUENCE</scope>
</reference>
<dbReference type="Gene3D" id="3.30.420.10">
    <property type="entry name" value="Ribonuclease H-like superfamily/Ribonuclease H"/>
    <property type="match status" value="1"/>
</dbReference>
<protein>
    <submittedName>
        <fullName evidence="2">Reverse transcriptase domain-containing protein</fullName>
    </submittedName>
</protein>
<keyword evidence="2" id="KW-0548">Nucleotidyltransferase</keyword>
<dbReference type="EMBL" id="BQNB010018287">
    <property type="protein sequence ID" value="GJT72745.1"/>
    <property type="molecule type" value="Genomic_DNA"/>
</dbReference>
<sequence>MGSFERKIGKLLVSDKEIGKGSNGKIVLEGVYDACRVAVKRIVKVYHEVASKEIQNLIESDEHTNIVRWHGVEYDQDFVYIALEHCIYSLHELILPQTSSSTQVQSSIEVFKDFKLWKPNGYPSPELLRVMRDAASGLAHLQELGIIHRDLNPQTVLIHKGRKVVDDVIEDEDFKGGSWVSAVEFVNSNGEGIVNGCLEDIENYLKNEKLEQVVAITKSCTPNTLGDLIMTLKDLSVQYPGTNTLLVTLLVDTQPHFAVCPSSQGQPHLPIYSAAGNQNKVLYCCQVNISSGKILWSILIGPPIYDAHQSPNLEDDEHNSSRQQNNFYIDCGDDWQLYIYDKNSKAEKEIPKDFLVETPFEEDKRATSGKTDTKSKSIKLNNAWKLYTDRALSFDVSRAGLILINPGGKEYTYALRFKFKTTNNKAKYEALLAGLWIAQEMEIRSLAIFADSQLMNKKANALRKLASMNFKHLTKEVLVEVLAKRSTDDSKVLKVKVKEGENWMTPIHEYLFSGLVPEDPKESKKIIIKAPQYNLIKGSLYKKSFFSSWIHCVTHPQVDNIINEIHEGSCGFNAKPHLMVVKITKQGYYWPLMYRDSA</sequence>
<keyword evidence="2" id="KW-0808">Transferase</keyword>
<dbReference type="GO" id="GO:0003964">
    <property type="term" value="F:RNA-directed DNA polymerase activity"/>
    <property type="evidence" value="ECO:0007669"/>
    <property type="project" value="UniProtKB-KW"/>
</dbReference>
<dbReference type="InterPro" id="IPR000719">
    <property type="entry name" value="Prot_kinase_dom"/>
</dbReference>
<dbReference type="InterPro" id="IPR011009">
    <property type="entry name" value="Kinase-like_dom_sf"/>
</dbReference>
<gene>
    <name evidence="2" type="ORF">Tco_1032031</name>
</gene>
<dbReference type="Gene3D" id="1.10.510.10">
    <property type="entry name" value="Transferase(Phosphotransferase) domain 1"/>
    <property type="match status" value="1"/>
</dbReference>
<evidence type="ECO:0000259" key="1">
    <source>
        <dbReference type="PROSITE" id="PS50011"/>
    </source>
</evidence>
<proteinExistence type="predicted"/>
<dbReference type="Pfam" id="PF13456">
    <property type="entry name" value="RVT_3"/>
    <property type="match status" value="1"/>
</dbReference>
<dbReference type="PANTHER" id="PTHR13954">
    <property type="entry name" value="IRE1-RELATED"/>
    <property type="match status" value="1"/>
</dbReference>
<evidence type="ECO:0000313" key="3">
    <source>
        <dbReference type="Proteomes" id="UP001151760"/>
    </source>
</evidence>
<dbReference type="InterPro" id="IPR045133">
    <property type="entry name" value="IRE1/2-like"/>
</dbReference>
<dbReference type="PANTHER" id="PTHR13954:SF27">
    <property type="entry name" value="SERINE_THREONINE-PROTEIN KINASE_ENDORIBONUCLEASE IRE1B"/>
    <property type="match status" value="1"/>
</dbReference>
<keyword evidence="2" id="KW-0695">RNA-directed DNA polymerase</keyword>
<feature type="domain" description="Protein kinase" evidence="1">
    <location>
        <begin position="12"/>
        <end position="328"/>
    </location>
</feature>
<dbReference type="SUPFAM" id="SSF56112">
    <property type="entry name" value="Protein kinase-like (PK-like)"/>
    <property type="match status" value="1"/>
</dbReference>
<comment type="caution">
    <text evidence="2">The sequence shown here is derived from an EMBL/GenBank/DDBJ whole genome shotgun (WGS) entry which is preliminary data.</text>
</comment>
<dbReference type="Gene3D" id="1.10.340.70">
    <property type="match status" value="1"/>
</dbReference>
<organism evidence="2 3">
    <name type="scientific">Tanacetum coccineum</name>
    <dbReference type="NCBI Taxonomy" id="301880"/>
    <lineage>
        <taxon>Eukaryota</taxon>
        <taxon>Viridiplantae</taxon>
        <taxon>Streptophyta</taxon>
        <taxon>Embryophyta</taxon>
        <taxon>Tracheophyta</taxon>
        <taxon>Spermatophyta</taxon>
        <taxon>Magnoliopsida</taxon>
        <taxon>eudicotyledons</taxon>
        <taxon>Gunneridae</taxon>
        <taxon>Pentapetalae</taxon>
        <taxon>asterids</taxon>
        <taxon>campanulids</taxon>
        <taxon>Asterales</taxon>
        <taxon>Asteraceae</taxon>
        <taxon>Asteroideae</taxon>
        <taxon>Anthemideae</taxon>
        <taxon>Anthemidinae</taxon>
        <taxon>Tanacetum</taxon>
    </lineage>
</organism>
<dbReference type="Proteomes" id="UP001151760">
    <property type="component" value="Unassembled WGS sequence"/>
</dbReference>
<dbReference type="InterPro" id="IPR012337">
    <property type="entry name" value="RNaseH-like_sf"/>
</dbReference>
<dbReference type="InterPro" id="IPR001245">
    <property type="entry name" value="Ser-Thr/Tyr_kinase_cat_dom"/>
</dbReference>
<dbReference type="SUPFAM" id="SSF53098">
    <property type="entry name" value="Ribonuclease H-like"/>
    <property type="match status" value="1"/>
</dbReference>
<name>A0ABQ5GB78_9ASTR</name>